<feature type="region of interest" description="Disordered" evidence="1">
    <location>
        <begin position="135"/>
        <end position="178"/>
    </location>
</feature>
<keyword evidence="3" id="KW-1185">Reference proteome</keyword>
<organism evidence="2 3">
    <name type="scientific">Flavihumibacter stibioxidans</name>
    <dbReference type="NCBI Taxonomy" id="1834163"/>
    <lineage>
        <taxon>Bacteria</taxon>
        <taxon>Pseudomonadati</taxon>
        <taxon>Bacteroidota</taxon>
        <taxon>Chitinophagia</taxon>
        <taxon>Chitinophagales</taxon>
        <taxon>Chitinophagaceae</taxon>
        <taxon>Flavihumibacter</taxon>
    </lineage>
</organism>
<reference evidence="2 3" key="1">
    <citation type="submission" date="2016-07" db="EMBL/GenBank/DDBJ databases">
        <title>Genome analysis of Flavihumibacter stibioxidans YS-17.</title>
        <authorList>
            <person name="Shi K."/>
            <person name="Han Y."/>
            <person name="Wang G."/>
        </authorList>
    </citation>
    <scope>NUCLEOTIDE SEQUENCE [LARGE SCALE GENOMIC DNA]</scope>
    <source>
        <strain evidence="2 3">YS-17</strain>
    </source>
</reference>
<accession>A0ABR7M661</accession>
<protein>
    <recommendedName>
        <fullName evidence="4">DUF4270 family protein</fullName>
    </recommendedName>
</protein>
<dbReference type="RefSeq" id="WP_187255809.1">
    <property type="nucleotide sequence ID" value="NZ_JBHULF010000006.1"/>
</dbReference>
<comment type="caution">
    <text evidence="2">The sequence shown here is derived from an EMBL/GenBank/DDBJ whole genome shotgun (WGS) entry which is preliminary data.</text>
</comment>
<evidence type="ECO:0008006" key="4">
    <source>
        <dbReference type="Google" id="ProtNLM"/>
    </source>
</evidence>
<feature type="compositionally biased region" description="Acidic residues" evidence="1">
    <location>
        <begin position="138"/>
        <end position="172"/>
    </location>
</feature>
<sequence>MRYLSSFAILFLLAVACQQSDPETPRIRLTYSDTLYYKNQLSNVFTDPATKPAEAGYFKAIPLGLAIDSLTGRVNVNNSEAGLRYKIYYISADQSRVLDSAKLIVSGIDYRDSIYSLADTGPVALPIYNANPTLSLPCDDDDSDDDNGNGDTDDDDCEFDEKDTDDDGDDEVPGVNPSGCKVDVDNGAIDLAGSIDAGLLGAIPVNGATADFQFFYRLTDASSRNLQAITVRFYYFNTRADIPAELLAELNNRDSQARDVILRNRDRALTMAPEITGSAYMRAVSETKARPKRPPIIIIVGR</sequence>
<evidence type="ECO:0000313" key="3">
    <source>
        <dbReference type="Proteomes" id="UP000765802"/>
    </source>
</evidence>
<dbReference type="EMBL" id="MBUA01000001">
    <property type="protein sequence ID" value="MBC6490513.1"/>
    <property type="molecule type" value="Genomic_DNA"/>
</dbReference>
<name>A0ABR7M661_9BACT</name>
<evidence type="ECO:0000313" key="2">
    <source>
        <dbReference type="EMBL" id="MBC6490513.1"/>
    </source>
</evidence>
<dbReference type="PROSITE" id="PS51257">
    <property type="entry name" value="PROKAR_LIPOPROTEIN"/>
    <property type="match status" value="1"/>
</dbReference>
<dbReference type="Proteomes" id="UP000765802">
    <property type="component" value="Unassembled WGS sequence"/>
</dbReference>
<gene>
    <name evidence="2" type="ORF">BC349_06020</name>
</gene>
<proteinExistence type="predicted"/>
<evidence type="ECO:0000256" key="1">
    <source>
        <dbReference type="SAM" id="MobiDB-lite"/>
    </source>
</evidence>